<sequence length="111" mass="11946">MEFVLTIVGDDDAYRALDEETGKEMYAGHIAFMDEAKAAGVAIPYSAELAPPSTARTLGADGTVTDGPFAETKEQLGGFYVLEVGTIDEAVEWARKIPLLPSDRIEVRPAK</sequence>
<comment type="caution">
    <text evidence="3">The sequence shown here is derived from an EMBL/GenBank/DDBJ whole genome shotgun (WGS) entry which is preliminary data.</text>
</comment>
<protein>
    <recommendedName>
        <fullName evidence="2">YCII-related domain-containing protein</fullName>
    </recommendedName>
</protein>
<dbReference type="SUPFAM" id="SSF54909">
    <property type="entry name" value="Dimeric alpha+beta barrel"/>
    <property type="match status" value="1"/>
</dbReference>
<reference evidence="3" key="1">
    <citation type="submission" date="2021-04" db="EMBL/GenBank/DDBJ databases">
        <title>Pseudonocardia sp. nov., isolated from sandy soil of mangrove forest.</title>
        <authorList>
            <person name="Zan Z."/>
            <person name="Huang R."/>
            <person name="Liu W."/>
        </authorList>
    </citation>
    <scope>NUCLEOTIDE SEQUENCE</scope>
    <source>
        <strain evidence="3">S2-4</strain>
    </source>
</reference>
<evidence type="ECO:0000259" key="2">
    <source>
        <dbReference type="Pfam" id="PF03795"/>
    </source>
</evidence>
<proteinExistence type="inferred from homology"/>
<keyword evidence="4" id="KW-1185">Reference proteome</keyword>
<dbReference type="Pfam" id="PF03795">
    <property type="entry name" value="YCII"/>
    <property type="match status" value="1"/>
</dbReference>
<comment type="similarity">
    <text evidence="1">Belongs to the YciI family.</text>
</comment>
<evidence type="ECO:0000313" key="3">
    <source>
        <dbReference type="EMBL" id="MCO1658698.1"/>
    </source>
</evidence>
<dbReference type="InterPro" id="IPR005545">
    <property type="entry name" value="YCII"/>
</dbReference>
<dbReference type="Proteomes" id="UP001165283">
    <property type="component" value="Unassembled WGS sequence"/>
</dbReference>
<evidence type="ECO:0000256" key="1">
    <source>
        <dbReference type="ARBA" id="ARBA00007689"/>
    </source>
</evidence>
<dbReference type="InterPro" id="IPR011008">
    <property type="entry name" value="Dimeric_a/b-barrel"/>
</dbReference>
<dbReference type="RefSeq" id="WP_252442950.1">
    <property type="nucleotide sequence ID" value="NZ_JAGSOV010000057.1"/>
</dbReference>
<dbReference type="Gene3D" id="3.30.70.1060">
    <property type="entry name" value="Dimeric alpha+beta barrel"/>
    <property type="match status" value="1"/>
</dbReference>
<dbReference type="PANTHER" id="PTHR35174:SF3">
    <property type="entry name" value="BLL7171 PROTEIN"/>
    <property type="match status" value="1"/>
</dbReference>
<gene>
    <name evidence="3" type="ORF">KDL28_26885</name>
</gene>
<name>A0ABT1A716_9PSEU</name>
<evidence type="ECO:0000313" key="4">
    <source>
        <dbReference type="Proteomes" id="UP001165283"/>
    </source>
</evidence>
<accession>A0ABT1A716</accession>
<feature type="domain" description="YCII-related" evidence="2">
    <location>
        <begin position="1"/>
        <end position="109"/>
    </location>
</feature>
<organism evidence="3 4">
    <name type="scientific">Pseudonocardia humida</name>
    <dbReference type="NCBI Taxonomy" id="2800819"/>
    <lineage>
        <taxon>Bacteria</taxon>
        <taxon>Bacillati</taxon>
        <taxon>Actinomycetota</taxon>
        <taxon>Actinomycetes</taxon>
        <taxon>Pseudonocardiales</taxon>
        <taxon>Pseudonocardiaceae</taxon>
        <taxon>Pseudonocardia</taxon>
    </lineage>
</organism>
<dbReference type="PANTHER" id="PTHR35174">
    <property type="entry name" value="BLL7171 PROTEIN-RELATED"/>
    <property type="match status" value="1"/>
</dbReference>
<dbReference type="EMBL" id="JAGSOV010000057">
    <property type="protein sequence ID" value="MCO1658698.1"/>
    <property type="molecule type" value="Genomic_DNA"/>
</dbReference>